<dbReference type="InterPro" id="IPR016135">
    <property type="entry name" value="UBQ-conjugating_enzyme/RWD"/>
</dbReference>
<dbReference type="EMBL" id="JAXUIC010000003">
    <property type="protein sequence ID" value="KAK4596841.1"/>
    <property type="molecule type" value="Genomic_DNA"/>
</dbReference>
<accession>A0AAN7FTW9</accession>
<dbReference type="Proteomes" id="UP001324115">
    <property type="component" value="Unassembled WGS sequence"/>
</dbReference>
<evidence type="ECO:0000259" key="1">
    <source>
        <dbReference type="PROSITE" id="PS50127"/>
    </source>
</evidence>
<comment type="caution">
    <text evidence="2">The sequence shown here is derived from an EMBL/GenBank/DDBJ whole genome shotgun (WGS) entry which is preliminary data.</text>
</comment>
<dbReference type="SMART" id="SM00212">
    <property type="entry name" value="UBCc"/>
    <property type="match status" value="1"/>
</dbReference>
<dbReference type="InterPro" id="IPR000608">
    <property type="entry name" value="UBC"/>
</dbReference>
<dbReference type="Pfam" id="PF00179">
    <property type="entry name" value="UQ_con"/>
    <property type="match status" value="1"/>
</dbReference>
<reference evidence="2 3" key="1">
    <citation type="journal article" date="2023" name="G3 (Bethesda)">
        <title>A haplotype-resolved chromosome-scale genome for Quercus rubra L. provides insights into the genetics of adaptive traits for red oak species.</title>
        <authorList>
            <person name="Kapoor B."/>
            <person name="Jenkins J."/>
            <person name="Schmutz J."/>
            <person name="Zhebentyayeva T."/>
            <person name="Kuelheim C."/>
            <person name="Coggeshall M."/>
            <person name="Heim C."/>
            <person name="Lasky J.R."/>
            <person name="Leites L."/>
            <person name="Islam-Faridi N."/>
            <person name="Romero-Severson J."/>
            <person name="DeLeo V.L."/>
            <person name="Lucas S.M."/>
            <person name="Lazic D."/>
            <person name="Gailing O."/>
            <person name="Carlson J."/>
            <person name="Staton M."/>
        </authorList>
    </citation>
    <scope>NUCLEOTIDE SEQUENCE [LARGE SCALE GENOMIC DNA]</scope>
    <source>
        <strain evidence="2">Pseudo-F2</strain>
    </source>
</reference>
<organism evidence="2 3">
    <name type="scientific">Quercus rubra</name>
    <name type="common">Northern red oak</name>
    <name type="synonym">Quercus borealis</name>
    <dbReference type="NCBI Taxonomy" id="3512"/>
    <lineage>
        <taxon>Eukaryota</taxon>
        <taxon>Viridiplantae</taxon>
        <taxon>Streptophyta</taxon>
        <taxon>Embryophyta</taxon>
        <taxon>Tracheophyta</taxon>
        <taxon>Spermatophyta</taxon>
        <taxon>Magnoliopsida</taxon>
        <taxon>eudicotyledons</taxon>
        <taxon>Gunneridae</taxon>
        <taxon>Pentapetalae</taxon>
        <taxon>rosids</taxon>
        <taxon>fabids</taxon>
        <taxon>Fagales</taxon>
        <taxon>Fagaceae</taxon>
        <taxon>Quercus</taxon>
    </lineage>
</organism>
<dbReference type="SUPFAM" id="SSF54495">
    <property type="entry name" value="UBC-like"/>
    <property type="match status" value="1"/>
</dbReference>
<proteinExistence type="predicted"/>
<sequence>MGEKPEIRFLQLYDIQYNPPPYCIDFYPVGKNIRKWKATIIGPQDNPSENGNKFKLSIDIPSNFPKMPPKVTFDTKIYHPNIDSKGNIYLDILNEQNWTRNYTMSDVLVAIYVLLTSPNPDDPLEPESEIALLFKNKHDIYTENAKKWTDRYAKR</sequence>
<feature type="domain" description="UBC core" evidence="1">
    <location>
        <begin position="4"/>
        <end position="154"/>
    </location>
</feature>
<gene>
    <name evidence="2" type="ORF">RGQ29_014749</name>
</gene>
<dbReference type="Gene3D" id="3.10.110.10">
    <property type="entry name" value="Ubiquitin Conjugating Enzyme"/>
    <property type="match status" value="1"/>
</dbReference>
<dbReference type="AlphaFoldDB" id="A0AAN7FTW9"/>
<protein>
    <recommendedName>
        <fullName evidence="1">UBC core domain-containing protein</fullName>
    </recommendedName>
</protein>
<dbReference type="PROSITE" id="PS50127">
    <property type="entry name" value="UBC_2"/>
    <property type="match status" value="1"/>
</dbReference>
<evidence type="ECO:0000313" key="3">
    <source>
        <dbReference type="Proteomes" id="UP001324115"/>
    </source>
</evidence>
<dbReference type="PANTHER" id="PTHR24068">
    <property type="entry name" value="UBIQUITIN-CONJUGATING ENZYME E2"/>
    <property type="match status" value="1"/>
</dbReference>
<evidence type="ECO:0000313" key="2">
    <source>
        <dbReference type="EMBL" id="KAK4596841.1"/>
    </source>
</evidence>
<keyword evidence="3" id="KW-1185">Reference proteome</keyword>
<name>A0AAN7FTW9_QUERU</name>